<dbReference type="GeneID" id="303490979"/>
<name>A0A375G953_9BURK</name>
<accession>A0A375G953</accession>
<protein>
    <submittedName>
        <fullName evidence="2">Flp family type IVb pilin</fullName>
    </submittedName>
    <submittedName>
        <fullName evidence="3">Flp/Fap pilin protein</fullName>
    </submittedName>
</protein>
<reference evidence="2 4" key="2">
    <citation type="submission" date="2021-02" db="EMBL/GenBank/DDBJ databases">
        <title>Complete Genome Sequence of Cupriavidus oxalaticus Strain Ox1, a Soil Oxalate-Degrading Species.</title>
        <authorList>
            <person name="Palmieri F."/>
            <person name="Udriet P."/>
            <person name="Deuasquier M."/>
            <person name="Beaudoing E."/>
            <person name="Johnson S.L."/>
            <person name="Davenport K.W."/>
            <person name="Chain P.S."/>
            <person name="Bindschedler S."/>
            <person name="Junier P."/>
        </authorList>
    </citation>
    <scope>NUCLEOTIDE SEQUENCE [LARGE SCALE GENOMIC DNA]</scope>
    <source>
        <strain evidence="2 4">Ox1</strain>
    </source>
</reference>
<dbReference type="OrthoDB" id="5325135at2"/>
<dbReference type="Proteomes" id="UP000623307">
    <property type="component" value="Chromosome 2"/>
</dbReference>
<dbReference type="Pfam" id="PF04964">
    <property type="entry name" value="Flp_Fap"/>
    <property type="match status" value="1"/>
</dbReference>
<feature type="transmembrane region" description="Helical" evidence="1">
    <location>
        <begin position="20"/>
        <end position="41"/>
    </location>
</feature>
<evidence type="ECO:0000256" key="1">
    <source>
        <dbReference type="SAM" id="Phobius"/>
    </source>
</evidence>
<proteinExistence type="predicted"/>
<keyword evidence="1" id="KW-0472">Membrane</keyword>
<dbReference type="AlphaFoldDB" id="A0A375G953"/>
<dbReference type="RefSeq" id="WP_063237016.1">
    <property type="nucleotide sequence ID" value="NZ_CP069810.1"/>
</dbReference>
<evidence type="ECO:0000313" key="4">
    <source>
        <dbReference type="Proteomes" id="UP000623307"/>
    </source>
</evidence>
<evidence type="ECO:0000313" key="2">
    <source>
        <dbReference type="EMBL" id="QRQ94914.1"/>
    </source>
</evidence>
<keyword evidence="4" id="KW-1185">Reference proteome</keyword>
<reference evidence="3" key="1">
    <citation type="submission" date="2018-01" db="EMBL/GenBank/DDBJ databases">
        <authorList>
            <person name="Clerissi C."/>
        </authorList>
    </citation>
    <scope>NUCLEOTIDE SEQUENCE</scope>
    <source>
        <strain evidence="3">Cupriavidus oxalaticus LMG 2235</strain>
    </source>
</reference>
<dbReference type="EMBL" id="CP069812">
    <property type="protein sequence ID" value="QRQ94914.1"/>
    <property type="molecule type" value="Genomic_DNA"/>
</dbReference>
<dbReference type="EMBL" id="OGUS01000128">
    <property type="protein sequence ID" value="SPC16818.1"/>
    <property type="molecule type" value="Genomic_DNA"/>
</dbReference>
<gene>
    <name evidence="3" type="ORF">CO2235_60035</name>
    <name evidence="2" type="ORF">JTE92_15650</name>
</gene>
<sequence>MRTIIAKWKALQRDEHGVTAIEYALIGALIAMVIVVTVGFLGTKVNELFEAVVAVMPAMP</sequence>
<evidence type="ECO:0000313" key="3">
    <source>
        <dbReference type="EMBL" id="SPC16818.1"/>
    </source>
</evidence>
<keyword evidence="1" id="KW-1133">Transmembrane helix</keyword>
<organism evidence="3">
    <name type="scientific">Cupriavidus oxalaticus</name>
    <dbReference type="NCBI Taxonomy" id="96344"/>
    <lineage>
        <taxon>Bacteria</taxon>
        <taxon>Pseudomonadati</taxon>
        <taxon>Pseudomonadota</taxon>
        <taxon>Betaproteobacteria</taxon>
        <taxon>Burkholderiales</taxon>
        <taxon>Burkholderiaceae</taxon>
        <taxon>Cupriavidus</taxon>
    </lineage>
</organism>
<dbReference type="InterPro" id="IPR007047">
    <property type="entry name" value="Flp_Fap"/>
</dbReference>
<keyword evidence="1" id="KW-0812">Transmembrane</keyword>
<dbReference type="Proteomes" id="UP000256862">
    <property type="component" value="Chromosome CO2235"/>
</dbReference>